<feature type="domain" description="Peptidase S9 prolyl oligopeptidase catalytic" evidence="2">
    <location>
        <begin position="244"/>
        <end position="292"/>
    </location>
</feature>
<reference evidence="5" key="1">
    <citation type="journal article" date="2005" name="Nature">
        <title>Sequencing of Aspergillus nidulans and comparative analysis with A. fumigatus and A. oryzae.</title>
        <authorList>
            <person name="Galagan J.E."/>
            <person name="Calvo S.E."/>
            <person name="Cuomo C."/>
            <person name="Ma L.J."/>
            <person name="Wortman J.R."/>
            <person name="Batzoglou S."/>
            <person name="Lee S.I."/>
            <person name="Basturkmen M."/>
            <person name="Spevak C.C."/>
            <person name="Clutterbuck J."/>
            <person name="Kapitonov V."/>
            <person name="Jurka J."/>
            <person name="Scazzocchio C."/>
            <person name="Farman M."/>
            <person name="Butler J."/>
            <person name="Purcell S."/>
            <person name="Harris S."/>
            <person name="Braus G.H."/>
            <person name="Draht O."/>
            <person name="Busch S."/>
            <person name="D'Enfert C."/>
            <person name="Bouchier C."/>
            <person name="Goldman G.H."/>
            <person name="Bell-Pedersen D."/>
            <person name="Griffiths-Jones S."/>
            <person name="Doonan J.H."/>
            <person name="Yu J."/>
            <person name="Vienken K."/>
            <person name="Pain A."/>
            <person name="Freitag M."/>
            <person name="Selker E.U."/>
            <person name="Archer D.B."/>
            <person name="Penalva M.A."/>
            <person name="Oakley B.R."/>
            <person name="Momany M."/>
            <person name="Tanaka T."/>
            <person name="Kumagai T."/>
            <person name="Asai K."/>
            <person name="Machida M."/>
            <person name="Nierman W.C."/>
            <person name="Denning D.W."/>
            <person name="Caddick M."/>
            <person name="Hynes M."/>
            <person name="Paoletti M."/>
            <person name="Fischer R."/>
            <person name="Miller B."/>
            <person name="Dyer P."/>
            <person name="Sachs M.S."/>
            <person name="Osmani S.A."/>
            <person name="Birren B.W."/>
        </authorList>
    </citation>
    <scope>NUCLEOTIDE SEQUENCE [LARGE SCALE GENOMIC DNA]</scope>
    <source>
        <strain evidence="5">FGSC A4 / ATCC 38163 / CBS 112.46 / NRRL 194 / M139</strain>
    </source>
</reference>
<organism evidence="4 5">
    <name type="scientific">Emericella nidulans (strain FGSC A4 / ATCC 38163 / CBS 112.46 / NRRL 194 / M139)</name>
    <name type="common">Aspergillus nidulans</name>
    <dbReference type="NCBI Taxonomy" id="227321"/>
    <lineage>
        <taxon>Eukaryota</taxon>
        <taxon>Fungi</taxon>
        <taxon>Dikarya</taxon>
        <taxon>Ascomycota</taxon>
        <taxon>Pezizomycotina</taxon>
        <taxon>Eurotiomycetes</taxon>
        <taxon>Eurotiomycetidae</taxon>
        <taxon>Eurotiales</taxon>
        <taxon>Aspergillaceae</taxon>
        <taxon>Aspergillus</taxon>
        <taxon>Aspergillus subgen. Nidulantes</taxon>
    </lineage>
</organism>
<proteinExistence type="predicted"/>
<dbReference type="HOGENOM" id="CLU_012494_9_2_1"/>
<evidence type="ECO:0000256" key="1">
    <source>
        <dbReference type="ARBA" id="ARBA00022801"/>
    </source>
</evidence>
<dbReference type="GO" id="GO:0008236">
    <property type="term" value="F:serine-type peptidase activity"/>
    <property type="evidence" value="ECO:0007669"/>
    <property type="project" value="InterPro"/>
</dbReference>
<dbReference type="SUPFAM" id="SSF53474">
    <property type="entry name" value="alpha/beta-Hydrolases"/>
    <property type="match status" value="1"/>
</dbReference>
<dbReference type="Pfam" id="PF00326">
    <property type="entry name" value="Peptidase_S9"/>
    <property type="match status" value="1"/>
</dbReference>
<dbReference type="EMBL" id="BN001305">
    <property type="protein sequence ID" value="CBF81919.1"/>
    <property type="molecule type" value="Genomic_DNA"/>
</dbReference>
<name>Q5B1Z8_EMENI</name>
<dbReference type="eggNOG" id="ENOG502S3DF">
    <property type="taxonomic scope" value="Eukaryota"/>
</dbReference>
<dbReference type="InterPro" id="IPR001375">
    <property type="entry name" value="Peptidase_S9_cat"/>
</dbReference>
<sequence>METYTHTFKEVDGLSLKIDVSKPKAADNGLALVHFHGGYLVLHLLSRADSVKTTNPPYWLINACRTRGWTYASPSYRLLPEAPGLDILSDALDAIRWVHKHISRNIIIAGSSAGGYLALASAANPTCPRPLAVLSNYGLLDPTGTRYVRPGQPLRAPVSDLPATVGDVQAAMQSKKVLDGCPFPTNWPADARLNWVKALHEAAIFPDVLTRVPGLAQQILQCGVEVIPAEYRALFPVSFGLTRNFPPTILLHGDADDLVGFEQSELVAEKLRELGADVLLERAVGQGHGFEHNGFIDLDTSDGNGDNKEMLECLRRVVAALEKVCTSACG</sequence>
<evidence type="ECO:0000313" key="4">
    <source>
        <dbReference type="EMBL" id="CBF81919.1"/>
    </source>
</evidence>
<feature type="domain" description="Alpha/beta hydrolase fold-3" evidence="3">
    <location>
        <begin position="32"/>
        <end position="124"/>
    </location>
</feature>
<dbReference type="Gene3D" id="3.40.50.1820">
    <property type="entry name" value="alpha/beta hydrolase"/>
    <property type="match status" value="1"/>
</dbReference>
<dbReference type="GeneID" id="2871720"/>
<dbReference type="GO" id="GO:0006508">
    <property type="term" value="P:proteolysis"/>
    <property type="evidence" value="ECO:0007669"/>
    <property type="project" value="InterPro"/>
</dbReference>
<dbReference type="InterPro" id="IPR029058">
    <property type="entry name" value="AB_hydrolase_fold"/>
</dbReference>
<dbReference type="AlphaFoldDB" id="Q5B1Z8"/>
<keyword evidence="1" id="KW-0378">Hydrolase</keyword>
<gene>
    <name evidence="4" type="ORF">ANIA_05432</name>
</gene>
<dbReference type="PANTHER" id="PTHR48081:SF3">
    <property type="entry name" value="ALPHA_BETA HYDROLASE FOLD-3 DOMAIN-CONTAINING PROTEIN"/>
    <property type="match status" value="1"/>
</dbReference>
<accession>Q5B1Z8</accession>
<dbReference type="OMA" id="WGAPPFD"/>
<accession>C8VGI9</accession>
<dbReference type="VEuPathDB" id="FungiDB:AN5432"/>
<dbReference type="OrthoDB" id="19653at2759"/>
<protein>
    <recommendedName>
        <fullName evidence="6">Alpha/beta hydrolase fold-3 domain-containing protein</fullName>
    </recommendedName>
</protein>
<dbReference type="Pfam" id="PF07859">
    <property type="entry name" value="Abhydrolase_3"/>
    <property type="match status" value="1"/>
</dbReference>
<dbReference type="InterPro" id="IPR050300">
    <property type="entry name" value="GDXG_lipolytic_enzyme"/>
</dbReference>
<dbReference type="InterPro" id="IPR013094">
    <property type="entry name" value="AB_hydrolase_3"/>
</dbReference>
<dbReference type="Proteomes" id="UP000000560">
    <property type="component" value="Chromosome V"/>
</dbReference>
<evidence type="ECO:0008006" key="6">
    <source>
        <dbReference type="Google" id="ProtNLM"/>
    </source>
</evidence>
<dbReference type="KEGG" id="ani:ANIA_05432"/>
<keyword evidence="5" id="KW-1185">Reference proteome</keyword>
<dbReference type="RefSeq" id="XP_663036.1">
    <property type="nucleotide sequence ID" value="XM_657944.1"/>
</dbReference>
<reference evidence="5" key="2">
    <citation type="journal article" date="2009" name="Fungal Genet. Biol.">
        <title>The 2008 update of the Aspergillus nidulans genome annotation: a community effort.</title>
        <authorList>
            <person name="Wortman J.R."/>
            <person name="Gilsenan J.M."/>
            <person name="Joardar V."/>
            <person name="Deegan J."/>
            <person name="Clutterbuck J."/>
            <person name="Andersen M.R."/>
            <person name="Archer D."/>
            <person name="Bencina M."/>
            <person name="Braus G."/>
            <person name="Coutinho P."/>
            <person name="von Dohren H."/>
            <person name="Doonan J."/>
            <person name="Driessen A.J."/>
            <person name="Durek P."/>
            <person name="Espeso E."/>
            <person name="Fekete E."/>
            <person name="Flipphi M."/>
            <person name="Estrada C.G."/>
            <person name="Geysens S."/>
            <person name="Goldman G."/>
            <person name="de Groot P.W."/>
            <person name="Hansen K."/>
            <person name="Harris S.D."/>
            <person name="Heinekamp T."/>
            <person name="Helmstaedt K."/>
            <person name="Henrissat B."/>
            <person name="Hofmann G."/>
            <person name="Homan T."/>
            <person name="Horio T."/>
            <person name="Horiuchi H."/>
            <person name="James S."/>
            <person name="Jones M."/>
            <person name="Karaffa L."/>
            <person name="Karanyi Z."/>
            <person name="Kato M."/>
            <person name="Keller N."/>
            <person name="Kelly D.E."/>
            <person name="Kiel J.A."/>
            <person name="Kim J.M."/>
            <person name="van der Klei I.J."/>
            <person name="Klis F.M."/>
            <person name="Kovalchuk A."/>
            <person name="Krasevec N."/>
            <person name="Kubicek C.P."/>
            <person name="Liu B."/>
            <person name="Maccabe A."/>
            <person name="Meyer V."/>
            <person name="Mirabito P."/>
            <person name="Miskei M."/>
            <person name="Mos M."/>
            <person name="Mullins J."/>
            <person name="Nelson D.R."/>
            <person name="Nielsen J."/>
            <person name="Oakley B.R."/>
            <person name="Osmani S.A."/>
            <person name="Pakula T."/>
            <person name="Paszewski A."/>
            <person name="Paulsen I."/>
            <person name="Pilsyk S."/>
            <person name="Pocsi I."/>
            <person name="Punt P.J."/>
            <person name="Ram A.F."/>
            <person name="Ren Q."/>
            <person name="Robellet X."/>
            <person name="Robson G."/>
            <person name="Seiboth B."/>
            <person name="van Solingen P."/>
            <person name="Specht T."/>
            <person name="Sun J."/>
            <person name="Taheri-Talesh N."/>
            <person name="Takeshita N."/>
            <person name="Ussery D."/>
            <person name="vanKuyk P.A."/>
            <person name="Visser H."/>
            <person name="van de Vondervoort P.J."/>
            <person name="de Vries R.P."/>
            <person name="Walton J."/>
            <person name="Xiang X."/>
            <person name="Xiong Y."/>
            <person name="Zeng A.P."/>
            <person name="Brandt B.W."/>
            <person name="Cornell M.J."/>
            <person name="van den Hondel C.A."/>
            <person name="Visser J."/>
            <person name="Oliver S.G."/>
            <person name="Turner G."/>
        </authorList>
    </citation>
    <scope>GENOME REANNOTATION</scope>
    <source>
        <strain evidence="5">FGSC A4 / ATCC 38163 / CBS 112.46 / NRRL 194 / M139</strain>
    </source>
</reference>
<evidence type="ECO:0000259" key="3">
    <source>
        <dbReference type="Pfam" id="PF07859"/>
    </source>
</evidence>
<evidence type="ECO:0000313" key="5">
    <source>
        <dbReference type="Proteomes" id="UP000000560"/>
    </source>
</evidence>
<evidence type="ECO:0000259" key="2">
    <source>
        <dbReference type="Pfam" id="PF00326"/>
    </source>
</evidence>
<dbReference type="PANTHER" id="PTHR48081">
    <property type="entry name" value="AB HYDROLASE SUPERFAMILY PROTEIN C4A8.06C"/>
    <property type="match status" value="1"/>
</dbReference>
<dbReference type="InParanoid" id="Q5B1Z8"/>